<reference evidence="3 4" key="1">
    <citation type="journal article" date="2020" name="Fungal Divers.">
        <title>Resolving the Mortierellaceae phylogeny through synthesis of multi-gene phylogenetics and phylogenomics.</title>
        <authorList>
            <person name="Vandepol N."/>
            <person name="Liber J."/>
            <person name="Desiro A."/>
            <person name="Na H."/>
            <person name="Kennedy M."/>
            <person name="Barry K."/>
            <person name="Grigoriev I.V."/>
            <person name="Miller A.N."/>
            <person name="O'Donnell K."/>
            <person name="Stajich J.E."/>
            <person name="Bonito G."/>
        </authorList>
    </citation>
    <scope>NUCLEOTIDE SEQUENCE [LARGE SCALE GENOMIC DNA]</scope>
    <source>
        <strain evidence="3 4">AD045</strain>
    </source>
</reference>
<evidence type="ECO:0000259" key="2">
    <source>
        <dbReference type="PROSITE" id="PS50181"/>
    </source>
</evidence>
<evidence type="ECO:0000256" key="1">
    <source>
        <dbReference type="SAM" id="MobiDB-lite"/>
    </source>
</evidence>
<dbReference type="SUPFAM" id="SSF81383">
    <property type="entry name" value="F-box domain"/>
    <property type="match status" value="1"/>
</dbReference>
<dbReference type="Pfam" id="PF00646">
    <property type="entry name" value="F-box"/>
    <property type="match status" value="1"/>
</dbReference>
<dbReference type="PROSITE" id="PS50181">
    <property type="entry name" value="FBOX"/>
    <property type="match status" value="1"/>
</dbReference>
<evidence type="ECO:0000313" key="3">
    <source>
        <dbReference type="EMBL" id="KAG0284197.1"/>
    </source>
</evidence>
<dbReference type="InterPro" id="IPR036047">
    <property type="entry name" value="F-box-like_dom_sf"/>
</dbReference>
<dbReference type="InterPro" id="IPR001810">
    <property type="entry name" value="F-box_dom"/>
</dbReference>
<comment type="caution">
    <text evidence="3">The sequence shown here is derived from an EMBL/GenBank/DDBJ whole genome shotgun (WGS) entry which is preliminary data.</text>
</comment>
<feature type="region of interest" description="Disordered" evidence="1">
    <location>
        <begin position="65"/>
        <end position="85"/>
    </location>
</feature>
<feature type="region of interest" description="Disordered" evidence="1">
    <location>
        <begin position="1"/>
        <end position="50"/>
    </location>
</feature>
<organism evidence="3 4">
    <name type="scientific">Linnemannia gamsii</name>
    <dbReference type="NCBI Taxonomy" id="64522"/>
    <lineage>
        <taxon>Eukaryota</taxon>
        <taxon>Fungi</taxon>
        <taxon>Fungi incertae sedis</taxon>
        <taxon>Mucoromycota</taxon>
        <taxon>Mortierellomycotina</taxon>
        <taxon>Mortierellomycetes</taxon>
        <taxon>Mortierellales</taxon>
        <taxon>Mortierellaceae</taxon>
        <taxon>Linnemannia</taxon>
    </lineage>
</organism>
<sequence length="351" mass="40729">MTTNEGSFHDSGVDSLDDYDSDSDYLYTSSDEEQQDLDASASNATPEEIQQFQQLQLEQREHRRALRQQIQQKQQHQRRRRRRDVFSSLPAPVLQQILARLPPFQMLIISELSRRFYNFVVLGQDMNEVWFRLVKQEEAEEKKRLDWYKLKKLEQEHRSVQMLRSYSNSSTSSNMSSASYGNGYGPADDHAPVISKQAQRLLNKKQEANGKSTSTVKAMRRNDRKKNWCKIYVDTILRGNGEDPLEALNQVACGPAQRLVKFQTLALNEPLPLEHYRDDDYKDADGGEKVLSREARTQAKLDKRMYYKSIRSKPKGKKAGQMESAAAKIDKIASWRQPEWTQQDQVAIDEY</sequence>
<keyword evidence="4" id="KW-1185">Reference proteome</keyword>
<name>A0ABQ7JSA1_9FUNG</name>
<protein>
    <recommendedName>
        <fullName evidence="2">F-box domain-containing protein</fullName>
    </recommendedName>
</protein>
<dbReference type="Proteomes" id="UP001194696">
    <property type="component" value="Unassembled WGS sequence"/>
</dbReference>
<dbReference type="EMBL" id="JAAAIM010000802">
    <property type="protein sequence ID" value="KAG0284197.1"/>
    <property type="molecule type" value="Genomic_DNA"/>
</dbReference>
<feature type="domain" description="F-box" evidence="2">
    <location>
        <begin position="83"/>
        <end position="133"/>
    </location>
</feature>
<proteinExistence type="predicted"/>
<accession>A0ABQ7JSA1</accession>
<evidence type="ECO:0000313" key="4">
    <source>
        <dbReference type="Proteomes" id="UP001194696"/>
    </source>
</evidence>
<dbReference type="Gene3D" id="1.20.1280.50">
    <property type="match status" value="1"/>
</dbReference>
<gene>
    <name evidence="3" type="ORF">BGZ96_011442</name>
</gene>